<feature type="domain" description="PAC" evidence="2">
    <location>
        <begin position="216"/>
        <end position="268"/>
    </location>
</feature>
<evidence type="ECO:0000259" key="1">
    <source>
        <dbReference type="PROSITE" id="PS50112"/>
    </source>
</evidence>
<dbReference type="InterPro" id="IPR035965">
    <property type="entry name" value="PAS-like_dom_sf"/>
</dbReference>
<protein>
    <recommendedName>
        <fullName evidence="7">Diguanylate cyclase</fullName>
    </recommendedName>
</protein>
<dbReference type="InterPro" id="IPR000014">
    <property type="entry name" value="PAS"/>
</dbReference>
<dbReference type="InterPro" id="IPR029787">
    <property type="entry name" value="Nucleotide_cyclase"/>
</dbReference>
<proteinExistence type="predicted"/>
<dbReference type="Gene3D" id="3.30.450.20">
    <property type="entry name" value="PAS domain"/>
    <property type="match status" value="4"/>
</dbReference>
<dbReference type="Pfam" id="PF00563">
    <property type="entry name" value="EAL"/>
    <property type="match status" value="1"/>
</dbReference>
<dbReference type="InterPro" id="IPR013656">
    <property type="entry name" value="PAS_4"/>
</dbReference>
<dbReference type="NCBIfam" id="TIGR00254">
    <property type="entry name" value="GGDEF"/>
    <property type="match status" value="1"/>
</dbReference>
<dbReference type="SMART" id="SM00267">
    <property type="entry name" value="GGDEF"/>
    <property type="match status" value="1"/>
</dbReference>
<dbReference type="AlphaFoldDB" id="A0A0G3IGE0"/>
<keyword evidence="6" id="KW-1185">Reference proteome</keyword>
<dbReference type="SMART" id="SM00086">
    <property type="entry name" value="PAC"/>
    <property type="match status" value="1"/>
</dbReference>
<evidence type="ECO:0000259" key="4">
    <source>
        <dbReference type="PROSITE" id="PS50887"/>
    </source>
</evidence>
<accession>A0A0G3IGE0</accession>
<name>A0A0G3IGE0_9BURK</name>
<dbReference type="InterPro" id="IPR001633">
    <property type="entry name" value="EAL_dom"/>
</dbReference>
<evidence type="ECO:0000313" key="5">
    <source>
        <dbReference type="EMBL" id="AKK24926.2"/>
    </source>
</evidence>
<dbReference type="SMART" id="SM00052">
    <property type="entry name" value="EAL"/>
    <property type="match status" value="1"/>
</dbReference>
<dbReference type="PROSITE" id="PS50112">
    <property type="entry name" value="PAS"/>
    <property type="match status" value="2"/>
</dbReference>
<dbReference type="NCBIfam" id="TIGR00229">
    <property type="entry name" value="sensory_box"/>
    <property type="match status" value="4"/>
</dbReference>
<dbReference type="SUPFAM" id="SSF141868">
    <property type="entry name" value="EAL domain-like"/>
    <property type="match status" value="1"/>
</dbReference>
<dbReference type="InterPro" id="IPR000700">
    <property type="entry name" value="PAS-assoc_C"/>
</dbReference>
<feature type="domain" description="PAS" evidence="1">
    <location>
        <begin position="269"/>
        <end position="305"/>
    </location>
</feature>
<dbReference type="InterPro" id="IPR000160">
    <property type="entry name" value="GGDEF_dom"/>
</dbReference>
<dbReference type="PROSITE" id="PS50113">
    <property type="entry name" value="PAC"/>
    <property type="match status" value="1"/>
</dbReference>
<dbReference type="InterPro" id="IPR052155">
    <property type="entry name" value="Biofilm_reg_signaling"/>
</dbReference>
<dbReference type="Proteomes" id="UP000035050">
    <property type="component" value="Plasmid pPO70-1"/>
</dbReference>
<dbReference type="SUPFAM" id="SSF55073">
    <property type="entry name" value="Nucleotide cyclase"/>
    <property type="match status" value="1"/>
</dbReference>
<dbReference type="Pfam" id="PF08448">
    <property type="entry name" value="PAS_4"/>
    <property type="match status" value="3"/>
</dbReference>
<evidence type="ECO:0008006" key="7">
    <source>
        <dbReference type="Google" id="ProtNLM"/>
    </source>
</evidence>
<dbReference type="KEGG" id="pox:MB84_29040"/>
<keyword evidence="5" id="KW-0614">Plasmid</keyword>
<dbReference type="CDD" id="cd00130">
    <property type="entry name" value="PAS"/>
    <property type="match status" value="4"/>
</dbReference>
<sequence>MPTDSNRASLSAPDSVLHALLGAVFSGFAHPVIIKDAQLRFVHVNAPACAMLGRAAPELLGRTDDAIVPAAQAARIAAVDREILASGEPRAFEEAITTPDGEARHLLTHKHRIAPPGAREPLILTMITDVTELRHAERRQRHSEAHYRALVDLLPQVVWVADARGQVTEIGPTWSRLSGRAAEAAYGSGWESAVHAQDLPRVRRQWRTSVTSGAPLDVQCRVRAADGTFRWVRNRAAARRDARGRIVAWHGLLEDIHERKRAELALRESEALVRSIVESTPDGIQLLDAEGELLLVNPAGRRLFGAPTAADGQGRRWDRVLAPGDLAKGARALAQVRAGRVARFEAYVTPRERPGLCMDIIAAPVPGADGKPARTLTIWRDISGAKAARDATEAARRAAEAAAAKLAAVLENTLDCVVVLDREWRLSYMNANARRLLSLGNEAIGQSLWTLYPQEQNGVFADHYRKALATHLPVTFEEYLPALSRWLEVHAAPTDEGLSIFFRDTSERRRAEQERFQAQAQVFHMSRHDALTTLPNRVLLRERLERGLAELEPGAHLSVLTLDLDAFKPVNDTYGHPVGDMLLRHIADRLNGCVREEDTVARVGGDEFVVLTRHGGAAAEAPALAARLIDALQRPFDLDGVSVEISACAGIALAPDDGTRVEALLRASDVALYRAKAQGRGTCLRYVPGMDTPLLARQAMKVALKGAIARDELELFFQPLVDLSSKRVSACEALLRWRQADAGLVSPADFIPLAEESGLIHAIGQWVLRGACQEAVRWTDDIAVAVNLSPLQFRDENLVAVVAQALTDAGLAAARLQLEITESVMLDESAANLRTLQALRRLGVKIVMDDFGTGYSSFGYLRRFPFDKIKVDRGFINDLPHGRESLAVVRAVAGIGRSLGITTVVEGVETQAQLEVVSAEGFDEGQGYLFSGPVPAAQVPALLHRLTRRPPEAGPGTANETPQ</sequence>
<feature type="domain" description="GGDEF" evidence="4">
    <location>
        <begin position="555"/>
        <end position="688"/>
    </location>
</feature>
<evidence type="ECO:0000259" key="2">
    <source>
        <dbReference type="PROSITE" id="PS50113"/>
    </source>
</evidence>
<dbReference type="PANTHER" id="PTHR44757:SF2">
    <property type="entry name" value="BIOFILM ARCHITECTURE MAINTENANCE PROTEIN MBAA"/>
    <property type="match status" value="1"/>
</dbReference>
<dbReference type="PANTHER" id="PTHR44757">
    <property type="entry name" value="DIGUANYLATE CYCLASE DGCP"/>
    <property type="match status" value="1"/>
</dbReference>
<reference evidence="5" key="1">
    <citation type="submission" date="2016-06" db="EMBL/GenBank/DDBJ databases">
        <title>Pandoraea oxalativorans DSM 23570 Genome Sequencing.</title>
        <authorList>
            <person name="Ee R."/>
            <person name="Lim Y.-L."/>
            <person name="Yong D."/>
            <person name="Yin W.-F."/>
            <person name="Chan K.-G."/>
        </authorList>
    </citation>
    <scope>NUCLEOTIDE SEQUENCE</scope>
    <source>
        <strain evidence="5">DSM 23570</strain>
        <plasmid evidence="5">pPO70-1</plasmid>
    </source>
</reference>
<dbReference type="InterPro" id="IPR043128">
    <property type="entry name" value="Rev_trsase/Diguanyl_cyclase"/>
</dbReference>
<dbReference type="InterPro" id="IPR013655">
    <property type="entry name" value="PAS_fold_3"/>
</dbReference>
<feature type="domain" description="PAS" evidence="1">
    <location>
        <begin position="143"/>
        <end position="213"/>
    </location>
</feature>
<dbReference type="SUPFAM" id="SSF55785">
    <property type="entry name" value="PYP-like sensor domain (PAS domain)"/>
    <property type="match status" value="4"/>
</dbReference>
<evidence type="ECO:0000259" key="3">
    <source>
        <dbReference type="PROSITE" id="PS50883"/>
    </source>
</evidence>
<geneLocation type="plasmid" evidence="5 6">
    <name>pPO70-1</name>
</geneLocation>
<dbReference type="CDD" id="cd01948">
    <property type="entry name" value="EAL"/>
    <property type="match status" value="1"/>
</dbReference>
<dbReference type="InterPro" id="IPR035919">
    <property type="entry name" value="EAL_sf"/>
</dbReference>
<dbReference type="EMBL" id="CP011518">
    <property type="protein sequence ID" value="AKK24926.2"/>
    <property type="molecule type" value="Genomic_DNA"/>
</dbReference>
<dbReference type="Gene3D" id="3.20.20.450">
    <property type="entry name" value="EAL domain"/>
    <property type="match status" value="1"/>
</dbReference>
<feature type="domain" description="EAL" evidence="3">
    <location>
        <begin position="697"/>
        <end position="947"/>
    </location>
</feature>
<dbReference type="Gene3D" id="3.30.70.270">
    <property type="match status" value="1"/>
</dbReference>
<dbReference type="CDD" id="cd01949">
    <property type="entry name" value="GGDEF"/>
    <property type="match status" value="1"/>
</dbReference>
<dbReference type="SMART" id="SM00091">
    <property type="entry name" value="PAS"/>
    <property type="match status" value="4"/>
</dbReference>
<dbReference type="InterPro" id="IPR001610">
    <property type="entry name" value="PAC"/>
</dbReference>
<dbReference type="PROSITE" id="PS50883">
    <property type="entry name" value="EAL"/>
    <property type="match status" value="1"/>
</dbReference>
<evidence type="ECO:0000313" key="6">
    <source>
        <dbReference type="Proteomes" id="UP000035050"/>
    </source>
</evidence>
<dbReference type="RefSeq" id="WP_052654436.1">
    <property type="nucleotide sequence ID" value="NZ_CP011518.2"/>
</dbReference>
<dbReference type="FunFam" id="3.30.450.20:FF:000099">
    <property type="entry name" value="Sensory box sensor histidine kinase"/>
    <property type="match status" value="1"/>
</dbReference>
<dbReference type="Pfam" id="PF08447">
    <property type="entry name" value="PAS_3"/>
    <property type="match status" value="1"/>
</dbReference>
<gene>
    <name evidence="5" type="ORF">MB84_29040</name>
</gene>
<organism evidence="5 6">
    <name type="scientific">Pandoraea oxalativorans</name>
    <dbReference type="NCBI Taxonomy" id="573737"/>
    <lineage>
        <taxon>Bacteria</taxon>
        <taxon>Pseudomonadati</taxon>
        <taxon>Pseudomonadota</taxon>
        <taxon>Betaproteobacteria</taxon>
        <taxon>Burkholderiales</taxon>
        <taxon>Burkholderiaceae</taxon>
        <taxon>Pandoraea</taxon>
    </lineage>
</organism>
<dbReference type="Pfam" id="PF00990">
    <property type="entry name" value="GGDEF"/>
    <property type="match status" value="1"/>
</dbReference>
<dbReference type="PROSITE" id="PS50887">
    <property type="entry name" value="GGDEF"/>
    <property type="match status" value="1"/>
</dbReference>